<organism evidence="3 4">
    <name type="scientific">Nibrella saemangeumensis</name>
    <dbReference type="NCBI Taxonomy" id="1084526"/>
    <lineage>
        <taxon>Bacteria</taxon>
        <taxon>Pseudomonadati</taxon>
        <taxon>Bacteroidota</taxon>
        <taxon>Cytophagia</taxon>
        <taxon>Cytophagales</taxon>
        <taxon>Spirosomataceae</taxon>
        <taxon>Nibrella</taxon>
    </lineage>
</organism>
<dbReference type="InterPro" id="IPR018931">
    <property type="entry name" value="DUF2520"/>
</dbReference>
<feature type="domain" description="DUF2520" evidence="2">
    <location>
        <begin position="134"/>
        <end position="261"/>
    </location>
</feature>
<evidence type="ECO:0000313" key="4">
    <source>
        <dbReference type="Proteomes" id="UP001501175"/>
    </source>
</evidence>
<protein>
    <submittedName>
        <fullName evidence="3">F420-dependent NADP oxidoreductase</fullName>
    </submittedName>
</protein>
<comment type="caution">
    <text evidence="3">The sequence shown here is derived from an EMBL/GenBank/DDBJ whole genome shotgun (WGS) entry which is preliminary data.</text>
</comment>
<proteinExistence type="predicted"/>
<evidence type="ECO:0000259" key="1">
    <source>
        <dbReference type="Pfam" id="PF10727"/>
    </source>
</evidence>
<name>A0ABP8NIN3_9BACT</name>
<dbReference type="InterPro" id="IPR037108">
    <property type="entry name" value="TM1727-like_C_sf"/>
</dbReference>
<dbReference type="Gene3D" id="1.10.1040.20">
    <property type="entry name" value="ProC-like, C-terminal domain"/>
    <property type="match status" value="1"/>
</dbReference>
<evidence type="ECO:0000313" key="3">
    <source>
        <dbReference type="EMBL" id="GAA4467970.1"/>
    </source>
</evidence>
<sequence>MEISFIGAGNLAWHLAPALENAGHHINEVYSRQAQGARQLVGILYDAHTQPDLNFADSASQLFILAVPDDAIDEVCAQIVLPENAILVHTSGSKPLSLLQQLLGVYSDVPVRTGVFYALQTFSKGQPLLDFEQIPLCIEASDRDTEAQLVHLGQELSTIVYLVNSQERKVLHLAAVFACNFSNHLLALAKDLTDAENLEFDLLKPLIAETFRKAMNAKHPAEVQTGPARRGDQTIMQMHTEYLAAHQPQWLPVYQPLSESIAQRYRR</sequence>
<dbReference type="InterPro" id="IPR008927">
    <property type="entry name" value="6-PGluconate_DH-like_C_sf"/>
</dbReference>
<gene>
    <name evidence="3" type="ORF">GCM10023189_52500</name>
</gene>
<dbReference type="InterPro" id="IPR036291">
    <property type="entry name" value="NAD(P)-bd_dom_sf"/>
</dbReference>
<dbReference type="Proteomes" id="UP001501175">
    <property type="component" value="Unassembled WGS sequence"/>
</dbReference>
<dbReference type="SUPFAM" id="SSF48179">
    <property type="entry name" value="6-phosphogluconate dehydrogenase C-terminal domain-like"/>
    <property type="match status" value="1"/>
</dbReference>
<feature type="domain" description="Putative oxidoreductase/dehydrogenase Rossmann-like" evidence="1">
    <location>
        <begin position="3"/>
        <end position="102"/>
    </location>
</feature>
<dbReference type="PANTHER" id="PTHR40459">
    <property type="entry name" value="CONSERVED HYPOTHETICAL ALANINE AND LEUCINE RICH PROTEIN"/>
    <property type="match status" value="1"/>
</dbReference>
<evidence type="ECO:0000259" key="2">
    <source>
        <dbReference type="Pfam" id="PF10728"/>
    </source>
</evidence>
<keyword evidence="4" id="KW-1185">Reference proteome</keyword>
<dbReference type="EMBL" id="BAABHD010000083">
    <property type="protein sequence ID" value="GAA4467970.1"/>
    <property type="molecule type" value="Genomic_DNA"/>
</dbReference>
<dbReference type="Gene3D" id="3.40.50.720">
    <property type="entry name" value="NAD(P)-binding Rossmann-like Domain"/>
    <property type="match status" value="1"/>
</dbReference>
<accession>A0ABP8NIN3</accession>
<dbReference type="InterPro" id="IPR019665">
    <property type="entry name" value="OxRdtase/DH_put_Rossmann_dom"/>
</dbReference>
<dbReference type="Pfam" id="PF10728">
    <property type="entry name" value="DUF2520"/>
    <property type="match status" value="1"/>
</dbReference>
<dbReference type="RefSeq" id="WP_345248738.1">
    <property type="nucleotide sequence ID" value="NZ_BAABHD010000083.1"/>
</dbReference>
<reference evidence="4" key="1">
    <citation type="journal article" date="2019" name="Int. J. Syst. Evol. Microbiol.">
        <title>The Global Catalogue of Microorganisms (GCM) 10K type strain sequencing project: providing services to taxonomists for standard genome sequencing and annotation.</title>
        <authorList>
            <consortium name="The Broad Institute Genomics Platform"/>
            <consortium name="The Broad Institute Genome Sequencing Center for Infectious Disease"/>
            <person name="Wu L."/>
            <person name="Ma J."/>
        </authorList>
    </citation>
    <scope>NUCLEOTIDE SEQUENCE [LARGE SCALE GENOMIC DNA]</scope>
    <source>
        <strain evidence="4">JCM 17927</strain>
    </source>
</reference>
<dbReference type="SUPFAM" id="SSF51735">
    <property type="entry name" value="NAD(P)-binding Rossmann-fold domains"/>
    <property type="match status" value="1"/>
</dbReference>
<dbReference type="Pfam" id="PF10727">
    <property type="entry name" value="Rossmann-like"/>
    <property type="match status" value="1"/>
</dbReference>
<dbReference type="PANTHER" id="PTHR40459:SF1">
    <property type="entry name" value="CONSERVED HYPOTHETICAL ALANINE AND LEUCINE RICH PROTEIN"/>
    <property type="match status" value="1"/>
</dbReference>